<dbReference type="GO" id="GO:0003700">
    <property type="term" value="F:DNA-binding transcription factor activity"/>
    <property type="evidence" value="ECO:0007669"/>
    <property type="project" value="TreeGrafter"/>
</dbReference>
<evidence type="ECO:0000313" key="4">
    <source>
        <dbReference type="Proteomes" id="UP000325902"/>
    </source>
</evidence>
<comment type="caution">
    <text evidence="3">The sequence shown here is derived from an EMBL/GenBank/DDBJ whole genome shotgun (WGS) entry which is preliminary data.</text>
</comment>
<evidence type="ECO:0000313" key="3">
    <source>
        <dbReference type="EMBL" id="KAB2568956.1"/>
    </source>
</evidence>
<dbReference type="Pfam" id="PF11951">
    <property type="entry name" value="Fungal_trans_2"/>
    <property type="match status" value="1"/>
</dbReference>
<name>A0A5N5CUC7_9PEZI</name>
<keyword evidence="2" id="KW-0539">Nucleus</keyword>
<gene>
    <name evidence="3" type="ORF">DBV05_g12366</name>
</gene>
<dbReference type="OrthoDB" id="416217at2759"/>
<dbReference type="GO" id="GO:0000976">
    <property type="term" value="F:transcription cis-regulatory region binding"/>
    <property type="evidence" value="ECO:0007669"/>
    <property type="project" value="TreeGrafter"/>
</dbReference>
<dbReference type="InterPro" id="IPR021858">
    <property type="entry name" value="Fun_TF"/>
</dbReference>
<evidence type="ECO:0000256" key="1">
    <source>
        <dbReference type="ARBA" id="ARBA00004123"/>
    </source>
</evidence>
<protein>
    <submittedName>
        <fullName evidence="3">Uncharacterized protein</fullName>
    </submittedName>
</protein>
<proteinExistence type="predicted"/>
<evidence type="ECO:0000256" key="2">
    <source>
        <dbReference type="ARBA" id="ARBA00023242"/>
    </source>
</evidence>
<reference evidence="3 4" key="1">
    <citation type="journal article" date="2019" name="Sci. Rep.">
        <title>A multi-omics analysis of the grapevine pathogen Lasiodiplodia theobromae reveals that temperature affects the expression of virulence- and pathogenicity-related genes.</title>
        <authorList>
            <person name="Felix C."/>
            <person name="Meneses R."/>
            <person name="Goncalves M.F.M."/>
            <person name="Tilleman L."/>
            <person name="Duarte A.S."/>
            <person name="Jorrin-Novo J.V."/>
            <person name="Van de Peer Y."/>
            <person name="Deforce D."/>
            <person name="Van Nieuwerburgh F."/>
            <person name="Esteves A.C."/>
            <person name="Alves A."/>
        </authorList>
    </citation>
    <scope>NUCLEOTIDE SEQUENCE [LARGE SCALE GENOMIC DNA]</scope>
    <source>
        <strain evidence="3 4">LA-SOL3</strain>
    </source>
</reference>
<dbReference type="Proteomes" id="UP000325902">
    <property type="component" value="Unassembled WGS sequence"/>
</dbReference>
<organism evidence="3 4">
    <name type="scientific">Lasiodiplodia theobromae</name>
    <dbReference type="NCBI Taxonomy" id="45133"/>
    <lineage>
        <taxon>Eukaryota</taxon>
        <taxon>Fungi</taxon>
        <taxon>Dikarya</taxon>
        <taxon>Ascomycota</taxon>
        <taxon>Pezizomycotina</taxon>
        <taxon>Dothideomycetes</taxon>
        <taxon>Dothideomycetes incertae sedis</taxon>
        <taxon>Botryosphaeriales</taxon>
        <taxon>Botryosphaeriaceae</taxon>
        <taxon>Lasiodiplodia</taxon>
    </lineage>
</organism>
<dbReference type="PANTHER" id="PTHR37534:SF11">
    <property type="entry name" value="ZN(II)2CYS6 TRANSCRIPTION FACTOR (EUROFUNG)"/>
    <property type="match status" value="1"/>
</dbReference>
<accession>A0A5N5CUC7</accession>
<dbReference type="GO" id="GO:0005634">
    <property type="term" value="C:nucleus"/>
    <property type="evidence" value="ECO:0007669"/>
    <property type="project" value="UniProtKB-SubCell"/>
</dbReference>
<dbReference type="EMBL" id="VCHE01000246">
    <property type="protein sequence ID" value="KAB2568956.1"/>
    <property type="molecule type" value="Genomic_DNA"/>
</dbReference>
<dbReference type="AlphaFoldDB" id="A0A5N5CUC7"/>
<dbReference type="PANTHER" id="PTHR37534">
    <property type="entry name" value="TRANSCRIPTIONAL ACTIVATOR PROTEIN UGA3"/>
    <property type="match status" value="1"/>
</dbReference>
<dbReference type="GO" id="GO:0045944">
    <property type="term" value="P:positive regulation of transcription by RNA polymerase II"/>
    <property type="evidence" value="ECO:0007669"/>
    <property type="project" value="TreeGrafter"/>
</dbReference>
<keyword evidence="4" id="KW-1185">Reference proteome</keyword>
<comment type="subcellular location">
    <subcellularLocation>
        <location evidence="1">Nucleus</location>
    </subcellularLocation>
</comment>
<sequence length="379" mass="42717">MEVDHGPPENAALRYWYDKACLNMAMFQPPVNPLSYRLSGLLRHSKALRHTLQCVADAHREHFVAANLTQALQERNLAIVSLQAEVARVQTSPKQQTLLRTMILASLVLCVSSGWLDPSGREFGMEFLFGVKSVIHMLCDSDPDDAFAFYVLGLFLYWEAFSSYLIPCSLQQPPSESVLRAISRPPFNSSVHPVTGIATTLCPLLTGIGQHYRRAVETRTPSLARQQELELRLEEWRIPEGCPRQPQLLDLAERYRDIGVIMLYQARAAVAELDAVDALLLHERVLSVMETLKHVPREDPLINWIGPFLLIAGSELPATCREERRLVETSARRLATWTRIPAHGRCLEIIRKVWQLRDIGLGNSWLDVMIDQGLALAVG</sequence>